<dbReference type="EMBL" id="JACHFH010000002">
    <property type="protein sequence ID" value="MBB5335158.1"/>
    <property type="molecule type" value="Genomic_DNA"/>
</dbReference>
<evidence type="ECO:0000256" key="5">
    <source>
        <dbReference type="ARBA" id="ARBA00022597"/>
    </source>
</evidence>
<keyword evidence="8 11" id="KW-0472">Membrane</keyword>
<feature type="transmembrane region" description="Helical" evidence="11">
    <location>
        <begin position="179"/>
        <end position="204"/>
    </location>
</feature>
<feature type="transmembrane region" description="Helical" evidence="11">
    <location>
        <begin position="29"/>
        <end position="46"/>
    </location>
</feature>
<comment type="function">
    <text evidence="9">Part of the binding-protein-dependent transport system for D-xylose. Probably responsible for the translocation of the substrate across the membrane.</text>
</comment>
<keyword evidence="7 11" id="KW-1133">Transmembrane helix</keyword>
<keyword evidence="6 11" id="KW-0812">Transmembrane</keyword>
<feature type="transmembrane region" description="Helical" evidence="11">
    <location>
        <begin position="300"/>
        <end position="319"/>
    </location>
</feature>
<evidence type="ECO:0000313" key="13">
    <source>
        <dbReference type="Proteomes" id="UP000559117"/>
    </source>
</evidence>
<dbReference type="PANTHER" id="PTHR32196">
    <property type="entry name" value="ABC TRANSPORTER PERMEASE PROTEIN YPHD-RELATED-RELATED"/>
    <property type="match status" value="1"/>
</dbReference>
<feature type="transmembrane region" description="Helical" evidence="11">
    <location>
        <begin position="66"/>
        <end position="99"/>
    </location>
</feature>
<dbReference type="GO" id="GO:0005886">
    <property type="term" value="C:plasma membrane"/>
    <property type="evidence" value="ECO:0007669"/>
    <property type="project" value="UniProtKB-SubCell"/>
</dbReference>
<feature type="transmembrane region" description="Helical" evidence="11">
    <location>
        <begin position="340"/>
        <end position="363"/>
    </location>
</feature>
<dbReference type="AlphaFoldDB" id="A0A840UKC3"/>
<proteinExistence type="predicted"/>
<evidence type="ECO:0000256" key="10">
    <source>
        <dbReference type="ARBA" id="ARBA00035686"/>
    </source>
</evidence>
<evidence type="ECO:0000256" key="11">
    <source>
        <dbReference type="SAM" id="Phobius"/>
    </source>
</evidence>
<feature type="transmembrane region" description="Helical" evidence="11">
    <location>
        <begin position="135"/>
        <end position="158"/>
    </location>
</feature>
<protein>
    <recommendedName>
        <fullName evidence="10">Xylose transport system permease protein XylH</fullName>
    </recommendedName>
</protein>
<organism evidence="12 13">
    <name type="scientific">Pectinatus brassicae</name>
    <dbReference type="NCBI Taxonomy" id="862415"/>
    <lineage>
        <taxon>Bacteria</taxon>
        <taxon>Bacillati</taxon>
        <taxon>Bacillota</taxon>
        <taxon>Negativicutes</taxon>
        <taxon>Selenomonadales</taxon>
        <taxon>Selenomonadaceae</taxon>
        <taxon>Pectinatus</taxon>
    </lineage>
</organism>
<keyword evidence="4" id="KW-0997">Cell inner membrane</keyword>
<keyword evidence="2" id="KW-0813">Transport</keyword>
<accession>A0A840UKC3</accession>
<reference evidence="12 13" key="1">
    <citation type="submission" date="2020-08" db="EMBL/GenBank/DDBJ databases">
        <title>Genomic Encyclopedia of Type Strains, Phase IV (KMG-IV): sequencing the most valuable type-strain genomes for metagenomic binning, comparative biology and taxonomic classification.</title>
        <authorList>
            <person name="Goeker M."/>
        </authorList>
    </citation>
    <scope>NUCLEOTIDE SEQUENCE [LARGE SCALE GENOMIC DNA]</scope>
    <source>
        <strain evidence="12 13">DSM 24661</strain>
    </source>
</reference>
<evidence type="ECO:0000256" key="3">
    <source>
        <dbReference type="ARBA" id="ARBA00022475"/>
    </source>
</evidence>
<evidence type="ECO:0000313" key="12">
    <source>
        <dbReference type="EMBL" id="MBB5335158.1"/>
    </source>
</evidence>
<dbReference type="GO" id="GO:0022857">
    <property type="term" value="F:transmembrane transporter activity"/>
    <property type="evidence" value="ECO:0007669"/>
    <property type="project" value="InterPro"/>
</dbReference>
<dbReference type="RefSeq" id="WP_183858981.1">
    <property type="nucleotide sequence ID" value="NZ_JACHFH010000002.1"/>
</dbReference>
<dbReference type="Pfam" id="PF02653">
    <property type="entry name" value="BPD_transp_2"/>
    <property type="match status" value="1"/>
</dbReference>
<keyword evidence="3" id="KW-1003">Cell membrane</keyword>
<keyword evidence="13" id="KW-1185">Reference proteome</keyword>
<evidence type="ECO:0000256" key="2">
    <source>
        <dbReference type="ARBA" id="ARBA00022448"/>
    </source>
</evidence>
<evidence type="ECO:0000256" key="9">
    <source>
        <dbReference type="ARBA" id="ARBA00035611"/>
    </source>
</evidence>
<feature type="transmembrane region" description="Helical" evidence="11">
    <location>
        <begin position="224"/>
        <end position="241"/>
    </location>
</feature>
<evidence type="ECO:0000256" key="7">
    <source>
        <dbReference type="ARBA" id="ARBA00022989"/>
    </source>
</evidence>
<feature type="transmembrane region" description="Helical" evidence="11">
    <location>
        <begin position="106"/>
        <end position="129"/>
    </location>
</feature>
<comment type="caution">
    <text evidence="12">The sequence shown here is derived from an EMBL/GenBank/DDBJ whole genome shotgun (WGS) entry which is preliminary data.</text>
</comment>
<keyword evidence="5 12" id="KW-0762">Sugar transport</keyword>
<gene>
    <name evidence="12" type="ORF">HNR32_000272</name>
</gene>
<name>A0A840UKC3_9FIRM</name>
<feature type="transmembrane region" description="Helical" evidence="11">
    <location>
        <begin position="248"/>
        <end position="268"/>
    </location>
</feature>
<dbReference type="PANTHER" id="PTHR32196:SF32">
    <property type="entry name" value="XYLOSE TRANSPORT SYSTEM PERMEASE PROTEIN XYLH"/>
    <property type="match status" value="1"/>
</dbReference>
<sequence>MNGVSAEKNIGQVTADKQMKEHVQQLKQYGMIIALIVIYGIFAFLSDFKNTAPMNVNNLIMQNSYVIILSIGMLLCCLTGNVDLSVGSVVAFTGALAAIMILDYHIAIPIAVIVTLLIGVLIGIWQGFFISFLGISPFIVSLANMLVFRGLTLVVLNGQTKGPMPATFTKIGAGYLPQVFVHAGGVRLELLALLAGVAISIAVIMMELNSRKKKAKVGFENPPIIVTVIKLFIIICIINFFTLKFSLYMGLPFVLAIMLGLILIYAFITTSTVPGRQIYAVGGNKKAAALSGIKTDRVMFWIYTNMGLLAALAGIVLTARNASATPKAGDMFEMDAIAACYIGGTAVAGGVGTVTGAVVGAFIMGVLNNGMSLLGWSVDVQRVIKGLVLLAAVAVDVYLKQKKKS</sequence>
<evidence type="ECO:0000256" key="4">
    <source>
        <dbReference type="ARBA" id="ARBA00022519"/>
    </source>
</evidence>
<dbReference type="NCBIfam" id="NF040906">
    <property type="entry name" value="GguB"/>
    <property type="match status" value="1"/>
</dbReference>
<evidence type="ECO:0000256" key="8">
    <source>
        <dbReference type="ARBA" id="ARBA00023136"/>
    </source>
</evidence>
<evidence type="ECO:0000256" key="1">
    <source>
        <dbReference type="ARBA" id="ARBA00004651"/>
    </source>
</evidence>
<evidence type="ECO:0000256" key="6">
    <source>
        <dbReference type="ARBA" id="ARBA00022692"/>
    </source>
</evidence>
<comment type="subcellular location">
    <subcellularLocation>
        <location evidence="1">Cell membrane</location>
        <topology evidence="1">Multi-pass membrane protein</topology>
    </subcellularLocation>
</comment>
<dbReference type="InterPro" id="IPR001851">
    <property type="entry name" value="ABC_transp_permease"/>
</dbReference>
<dbReference type="Proteomes" id="UP000559117">
    <property type="component" value="Unassembled WGS sequence"/>
</dbReference>
<dbReference type="CDD" id="cd06579">
    <property type="entry name" value="TM_PBP1_transp_AraH_like"/>
    <property type="match status" value="1"/>
</dbReference>